<dbReference type="InterPro" id="IPR029058">
    <property type="entry name" value="AB_hydrolase_fold"/>
</dbReference>
<dbReference type="HOGENOM" id="CLU_1065072_0_0_11"/>
<reference evidence="3" key="1">
    <citation type="journal article" date="2008" name="J. Bacteriol.">
        <title>Genome sequence of the fish pathogen Renibacterium salmoninarum suggests reductive evolution away from an environmental Arthrobacter ancestor.</title>
        <authorList>
            <person name="Wiens G.D."/>
            <person name="Rockey D.D."/>
            <person name="Wu Z."/>
            <person name="Chang J."/>
            <person name="Levy R."/>
            <person name="Crane S."/>
            <person name="Chen D.S."/>
            <person name="Capri G.R."/>
            <person name="Burnett J.R."/>
            <person name="Sudheesh P.S."/>
            <person name="Schipma M.J."/>
            <person name="Burd H."/>
            <person name="Bhattacharyya A."/>
            <person name="Rhodes L.D."/>
            <person name="Kaul R."/>
            <person name="Strom M.S."/>
        </authorList>
    </citation>
    <scope>NUCLEOTIDE SEQUENCE [LARGE SCALE GENOMIC DNA]</scope>
    <source>
        <strain evidence="3">ATCC 33209 / DSM 20767 / JCM 11484 / NBRC 15589 / NCIMB 2235</strain>
    </source>
</reference>
<dbReference type="EMBL" id="CP000910">
    <property type="protein sequence ID" value="ABY24954.1"/>
    <property type="molecule type" value="Genomic_DNA"/>
</dbReference>
<evidence type="ECO:0000313" key="3">
    <source>
        <dbReference type="Proteomes" id="UP000002007"/>
    </source>
</evidence>
<dbReference type="InterPro" id="IPR013736">
    <property type="entry name" value="Xaa-Pro_dipept_C"/>
</dbReference>
<accession>A9WUT3</accession>
<dbReference type="Gene3D" id="2.60.120.260">
    <property type="entry name" value="Galactose-binding domain-like"/>
    <property type="match status" value="1"/>
</dbReference>
<dbReference type="eggNOG" id="COG2936">
    <property type="taxonomic scope" value="Bacteria"/>
</dbReference>
<protein>
    <submittedName>
        <fullName evidence="2">X-Pro dipeptidyl-peptidase (S15) family protein</fullName>
    </submittedName>
</protein>
<evidence type="ECO:0000259" key="1">
    <source>
        <dbReference type="Pfam" id="PF08530"/>
    </source>
</evidence>
<dbReference type="GO" id="GO:0008239">
    <property type="term" value="F:dipeptidyl-peptidase activity"/>
    <property type="evidence" value="ECO:0007669"/>
    <property type="project" value="InterPro"/>
</dbReference>
<organism evidence="2 3">
    <name type="scientific">Renibacterium salmoninarum (strain ATCC 33209 / DSM 20767 / JCM 11484 / NBRC 15589 / NCIMB 2235)</name>
    <dbReference type="NCBI Taxonomy" id="288705"/>
    <lineage>
        <taxon>Bacteria</taxon>
        <taxon>Bacillati</taxon>
        <taxon>Actinomycetota</taxon>
        <taxon>Actinomycetes</taxon>
        <taxon>Micrococcales</taxon>
        <taxon>Micrococcaceae</taxon>
        <taxon>Renibacterium</taxon>
    </lineage>
</organism>
<name>A9WUT3_RENSM</name>
<dbReference type="Gene3D" id="3.40.50.1820">
    <property type="entry name" value="alpha/beta hydrolase"/>
    <property type="match status" value="1"/>
</dbReference>
<proteinExistence type="predicted"/>
<keyword evidence="3" id="KW-1185">Reference proteome</keyword>
<dbReference type="Pfam" id="PF08530">
    <property type="entry name" value="PepX_C"/>
    <property type="match status" value="1"/>
</dbReference>
<dbReference type="SUPFAM" id="SSF53474">
    <property type="entry name" value="alpha/beta-Hydrolases"/>
    <property type="match status" value="1"/>
</dbReference>
<evidence type="ECO:0000313" key="2">
    <source>
        <dbReference type="EMBL" id="ABY24954.1"/>
    </source>
</evidence>
<dbReference type="KEGG" id="rsa:RSal33209_3237"/>
<feature type="domain" description="Xaa-Pro dipeptidyl-peptidase C-terminal" evidence="1">
    <location>
        <begin position="176"/>
        <end position="259"/>
    </location>
</feature>
<gene>
    <name evidence="2" type="ordered locus">RSal33209_3237</name>
</gene>
<sequence length="261" mass="28799">MLSNGPAFKVAVTARLAYSASRTTQSDNGMLRPSSRLTWLPWCRGKVLWTSTVIGPTTVAFSVMASLTAGEPNPRTAIAGNADITKELREHRVRDEYYQERDLDLSQSTVPLLSSGNWRAYGLHLSGNIEGYLAAGSTDKWLEIHEGNHYAPFHSEHGREYQKRFFDRFLAGDETAWQDEPPVRLTISGPDGSFERTEAEWPIARTEWTKSHLDVARGSLDTTPPAETAVTSYPAPAGGSTLFTAPFEHDVEITGPAALYV</sequence>
<dbReference type="AlphaFoldDB" id="A9WUT3"/>
<dbReference type="STRING" id="288705.RSal33209_3237"/>
<dbReference type="Proteomes" id="UP000002007">
    <property type="component" value="Chromosome"/>
</dbReference>